<comment type="caution">
    <text evidence="1">The sequence shown here is derived from an EMBL/GenBank/DDBJ whole genome shotgun (WGS) entry which is preliminary data.</text>
</comment>
<dbReference type="EMBL" id="CM042890">
    <property type="protein sequence ID" value="KAI4311339.1"/>
    <property type="molecule type" value="Genomic_DNA"/>
</dbReference>
<sequence length="449" mass="49220">MAMTVLPFLLLLLLMVAMMAMADSATNGVKWAVLVAGSSGYQNFRHQADVCHAYQILRRNGMSDENIIVFMYDDIADNPSNPTPGVIINQPGGGDVYAGVPKDYTGDSATPENFYAVLQGDTTAVSGKVLGSGPDDNVFIYYADHGSPGLVTMPVGGNVYAQDFIGVLKKMQEKQSYKNMVIYFEACEAGSMFDGLLSSDMNIYVTTASNPEESSYGYYCPGSYDHPDVQKYGTCLGDLYSISWMEDCDAKDLRSVTLQQQYYVVKERTTLSHVMQYGYSGMSSDVLSTYMGDNPQSVSSQIESTQATTSSLPTTSRSAVSQRDTDLIYYQHKVKKAPTGSTESAFAQERLNAEISKRQKEDTNINLIVKLLMGKAKSSSVFNTIRPAGKALVDDWDCFKSLVSSYEQRCGRLSTYGMKYTGVMANLCNAGVKKKKFDEAALQACSVRH</sequence>
<accession>A0ACB9LJN7</accession>
<dbReference type="Proteomes" id="UP001057402">
    <property type="component" value="Chromosome 11"/>
</dbReference>
<name>A0ACB9LJN7_9MYRT</name>
<evidence type="ECO:0000313" key="2">
    <source>
        <dbReference type="Proteomes" id="UP001057402"/>
    </source>
</evidence>
<evidence type="ECO:0000313" key="1">
    <source>
        <dbReference type="EMBL" id="KAI4311339.1"/>
    </source>
</evidence>
<organism evidence="1 2">
    <name type="scientific">Melastoma candidum</name>
    <dbReference type="NCBI Taxonomy" id="119954"/>
    <lineage>
        <taxon>Eukaryota</taxon>
        <taxon>Viridiplantae</taxon>
        <taxon>Streptophyta</taxon>
        <taxon>Embryophyta</taxon>
        <taxon>Tracheophyta</taxon>
        <taxon>Spermatophyta</taxon>
        <taxon>Magnoliopsida</taxon>
        <taxon>eudicotyledons</taxon>
        <taxon>Gunneridae</taxon>
        <taxon>Pentapetalae</taxon>
        <taxon>rosids</taxon>
        <taxon>malvids</taxon>
        <taxon>Myrtales</taxon>
        <taxon>Melastomataceae</taxon>
        <taxon>Melastomatoideae</taxon>
        <taxon>Melastomateae</taxon>
        <taxon>Melastoma</taxon>
    </lineage>
</organism>
<gene>
    <name evidence="1" type="ORF">MLD38_036244</name>
</gene>
<protein>
    <submittedName>
        <fullName evidence="1">Uncharacterized protein</fullName>
    </submittedName>
</protein>
<proteinExistence type="predicted"/>
<keyword evidence="2" id="KW-1185">Reference proteome</keyword>
<reference evidence="2" key="1">
    <citation type="journal article" date="2023" name="Front. Plant Sci.">
        <title>Chromosomal-level genome assembly of Melastoma candidum provides insights into trichome evolution.</title>
        <authorList>
            <person name="Zhong Y."/>
            <person name="Wu W."/>
            <person name="Sun C."/>
            <person name="Zou P."/>
            <person name="Liu Y."/>
            <person name="Dai S."/>
            <person name="Zhou R."/>
        </authorList>
    </citation>
    <scope>NUCLEOTIDE SEQUENCE [LARGE SCALE GENOMIC DNA]</scope>
</reference>